<evidence type="ECO:0000313" key="1">
    <source>
        <dbReference type="EMBL" id="KAJ8272213.1"/>
    </source>
</evidence>
<accession>A0A9Q1DKE6</accession>
<name>A0A9Q1DKE6_CONCO</name>
<dbReference type="AlphaFoldDB" id="A0A9Q1DKE6"/>
<dbReference type="Proteomes" id="UP001152803">
    <property type="component" value="Unassembled WGS sequence"/>
</dbReference>
<comment type="caution">
    <text evidence="1">The sequence shown here is derived from an EMBL/GenBank/DDBJ whole genome shotgun (WGS) entry which is preliminary data.</text>
</comment>
<gene>
    <name evidence="1" type="ORF">COCON_G00110720</name>
</gene>
<dbReference type="EMBL" id="JAFJMO010000007">
    <property type="protein sequence ID" value="KAJ8272213.1"/>
    <property type="molecule type" value="Genomic_DNA"/>
</dbReference>
<proteinExistence type="predicted"/>
<sequence>MQSESKSCYIANSSWLFHSMLGQGARSNNTYRNFFHPTCVGFPWYVYMSKVTETHSTLNKAPEPTDHVSVAGICTTILKRFPGCDTQARQLRKSAGEVTQPVKVRYRKVLAGTNRDVL</sequence>
<reference evidence="1" key="1">
    <citation type="journal article" date="2023" name="Science">
        <title>Genome structures resolve the early diversification of teleost fishes.</title>
        <authorList>
            <person name="Parey E."/>
            <person name="Louis A."/>
            <person name="Montfort J."/>
            <person name="Bouchez O."/>
            <person name="Roques C."/>
            <person name="Iampietro C."/>
            <person name="Lluch J."/>
            <person name="Castinel A."/>
            <person name="Donnadieu C."/>
            <person name="Desvignes T."/>
            <person name="Floi Bucao C."/>
            <person name="Jouanno E."/>
            <person name="Wen M."/>
            <person name="Mejri S."/>
            <person name="Dirks R."/>
            <person name="Jansen H."/>
            <person name="Henkel C."/>
            <person name="Chen W.J."/>
            <person name="Zahm M."/>
            <person name="Cabau C."/>
            <person name="Klopp C."/>
            <person name="Thompson A.W."/>
            <person name="Robinson-Rechavi M."/>
            <person name="Braasch I."/>
            <person name="Lecointre G."/>
            <person name="Bobe J."/>
            <person name="Postlethwait J.H."/>
            <person name="Berthelot C."/>
            <person name="Roest Crollius H."/>
            <person name="Guiguen Y."/>
        </authorList>
    </citation>
    <scope>NUCLEOTIDE SEQUENCE</scope>
    <source>
        <strain evidence="1">Concon-B</strain>
    </source>
</reference>
<organism evidence="1 2">
    <name type="scientific">Conger conger</name>
    <name type="common">Conger eel</name>
    <name type="synonym">Muraena conger</name>
    <dbReference type="NCBI Taxonomy" id="82655"/>
    <lineage>
        <taxon>Eukaryota</taxon>
        <taxon>Metazoa</taxon>
        <taxon>Chordata</taxon>
        <taxon>Craniata</taxon>
        <taxon>Vertebrata</taxon>
        <taxon>Euteleostomi</taxon>
        <taxon>Actinopterygii</taxon>
        <taxon>Neopterygii</taxon>
        <taxon>Teleostei</taxon>
        <taxon>Anguilliformes</taxon>
        <taxon>Congridae</taxon>
        <taxon>Conger</taxon>
    </lineage>
</organism>
<evidence type="ECO:0000313" key="2">
    <source>
        <dbReference type="Proteomes" id="UP001152803"/>
    </source>
</evidence>
<protein>
    <submittedName>
        <fullName evidence="1">Uncharacterized protein</fullName>
    </submittedName>
</protein>
<keyword evidence="2" id="KW-1185">Reference proteome</keyword>